<dbReference type="Pfam" id="PF17928">
    <property type="entry name" value="TetR_C_22"/>
    <property type="match status" value="1"/>
</dbReference>
<reference evidence="7 8" key="1">
    <citation type="submission" date="2019-02" db="EMBL/GenBank/DDBJ databases">
        <authorList>
            <person name="Khodamoradi S."/>
            <person name="Hahnke R.L."/>
            <person name="Kaempfer P."/>
            <person name="Schumann P."/>
            <person name="Rohde M."/>
            <person name="Steinert M."/>
            <person name="Luzhetskyy A."/>
            <person name="Wink J."/>
            <person name="Ruckert C."/>
        </authorList>
    </citation>
    <scope>NUCLEOTIDE SEQUENCE [LARGE SCALE GENOMIC DNA]</scope>
    <source>
        <strain evidence="7 8">M2</strain>
    </source>
</reference>
<dbReference type="InterPro" id="IPR009057">
    <property type="entry name" value="Homeodomain-like_sf"/>
</dbReference>
<dbReference type="SUPFAM" id="SSF46689">
    <property type="entry name" value="Homeodomain-like"/>
    <property type="match status" value="1"/>
</dbReference>
<sequence>MKTSTRGATCAPPPPGGDGRNEGGRPAGDGRTPPTAGSSLAHAPLRRLPAQHRSMVRVQRMLDACAELLDEAGYSALSTTRIAERAGVAIGSVYQFFPDKRAITQALGLRYVDLFTARVRERLAEGDREHWTQAADAIIDEYLAMHRTVPGFRSLHFGDVVDTRLLDSGADNNRVIATRVRQLLTSVGGAGESEELDRAVLVAVEAADAVLKLAFRSDAEGDPRLIEEAKLLVRNYLGHHFG</sequence>
<dbReference type="KEGG" id="strr:EKD16_00955"/>
<evidence type="ECO:0000313" key="7">
    <source>
        <dbReference type="EMBL" id="QBI52008.1"/>
    </source>
</evidence>
<evidence type="ECO:0000256" key="1">
    <source>
        <dbReference type="ARBA" id="ARBA00023015"/>
    </source>
</evidence>
<evidence type="ECO:0000259" key="6">
    <source>
        <dbReference type="PROSITE" id="PS50977"/>
    </source>
</evidence>
<dbReference type="PANTHER" id="PTHR30055">
    <property type="entry name" value="HTH-TYPE TRANSCRIPTIONAL REGULATOR RUTR"/>
    <property type="match status" value="1"/>
</dbReference>
<keyword evidence="2 4" id="KW-0238">DNA-binding</keyword>
<dbReference type="PANTHER" id="PTHR30055:SF151">
    <property type="entry name" value="TRANSCRIPTIONAL REGULATORY PROTEIN"/>
    <property type="match status" value="1"/>
</dbReference>
<dbReference type="InterPro" id="IPR041674">
    <property type="entry name" value="TetR_C_22"/>
</dbReference>
<protein>
    <submittedName>
        <fullName evidence="7">Transcriptional regulator BetI</fullName>
    </submittedName>
</protein>
<feature type="DNA-binding region" description="H-T-H motif" evidence="4">
    <location>
        <begin position="78"/>
        <end position="97"/>
    </location>
</feature>
<evidence type="ECO:0000256" key="5">
    <source>
        <dbReference type="SAM" id="MobiDB-lite"/>
    </source>
</evidence>
<feature type="domain" description="HTH tetR-type" evidence="6">
    <location>
        <begin position="55"/>
        <end position="115"/>
    </location>
</feature>
<evidence type="ECO:0000313" key="8">
    <source>
        <dbReference type="Proteomes" id="UP000292235"/>
    </source>
</evidence>
<dbReference type="InterPro" id="IPR050109">
    <property type="entry name" value="HTH-type_TetR-like_transc_reg"/>
</dbReference>
<keyword evidence="1" id="KW-0805">Transcription regulation</keyword>
<dbReference type="AlphaFoldDB" id="A0A4P6PV63"/>
<dbReference type="Pfam" id="PF00440">
    <property type="entry name" value="TetR_N"/>
    <property type="match status" value="1"/>
</dbReference>
<dbReference type="GO" id="GO:0003700">
    <property type="term" value="F:DNA-binding transcription factor activity"/>
    <property type="evidence" value="ECO:0007669"/>
    <property type="project" value="TreeGrafter"/>
</dbReference>
<evidence type="ECO:0000256" key="3">
    <source>
        <dbReference type="ARBA" id="ARBA00023163"/>
    </source>
</evidence>
<evidence type="ECO:0000256" key="2">
    <source>
        <dbReference type="ARBA" id="ARBA00023125"/>
    </source>
</evidence>
<dbReference type="PROSITE" id="PS50977">
    <property type="entry name" value="HTH_TETR_2"/>
    <property type="match status" value="1"/>
</dbReference>
<dbReference type="InterPro" id="IPR001647">
    <property type="entry name" value="HTH_TetR"/>
</dbReference>
<feature type="region of interest" description="Disordered" evidence="5">
    <location>
        <begin position="1"/>
        <end position="40"/>
    </location>
</feature>
<evidence type="ECO:0000256" key="4">
    <source>
        <dbReference type="PROSITE-ProRule" id="PRU00335"/>
    </source>
</evidence>
<dbReference type="PROSITE" id="PS01081">
    <property type="entry name" value="HTH_TETR_1"/>
    <property type="match status" value="1"/>
</dbReference>
<dbReference type="Proteomes" id="UP000292235">
    <property type="component" value="Chromosome"/>
</dbReference>
<dbReference type="PRINTS" id="PR00455">
    <property type="entry name" value="HTHTETR"/>
</dbReference>
<dbReference type="Gene3D" id="1.10.357.10">
    <property type="entry name" value="Tetracycline Repressor, domain 2"/>
    <property type="match status" value="1"/>
</dbReference>
<proteinExistence type="predicted"/>
<dbReference type="EMBL" id="CP036455">
    <property type="protein sequence ID" value="QBI52008.1"/>
    <property type="molecule type" value="Genomic_DNA"/>
</dbReference>
<dbReference type="GO" id="GO:0000976">
    <property type="term" value="F:transcription cis-regulatory region binding"/>
    <property type="evidence" value="ECO:0007669"/>
    <property type="project" value="TreeGrafter"/>
</dbReference>
<name>A0A4P6PV63_9ACTN</name>
<keyword evidence="8" id="KW-1185">Reference proteome</keyword>
<accession>A0A4P6PV63</accession>
<keyword evidence="3" id="KW-0804">Transcription</keyword>
<dbReference type="InterPro" id="IPR023772">
    <property type="entry name" value="DNA-bd_HTH_TetR-type_CS"/>
</dbReference>
<organism evidence="7 8">
    <name type="scientific">Streptomonospora litoralis</name>
    <dbReference type="NCBI Taxonomy" id="2498135"/>
    <lineage>
        <taxon>Bacteria</taxon>
        <taxon>Bacillati</taxon>
        <taxon>Actinomycetota</taxon>
        <taxon>Actinomycetes</taxon>
        <taxon>Streptosporangiales</taxon>
        <taxon>Nocardiopsidaceae</taxon>
        <taxon>Streptomonospora</taxon>
    </lineage>
</organism>
<gene>
    <name evidence="7" type="ORF">EKD16_00955</name>
</gene>